<evidence type="ECO:0000256" key="2">
    <source>
        <dbReference type="ARBA" id="ARBA00012695"/>
    </source>
</evidence>
<dbReference type="Pfam" id="PF01619">
    <property type="entry name" value="Pro_dh"/>
    <property type="match status" value="1"/>
</dbReference>
<evidence type="ECO:0000313" key="8">
    <source>
        <dbReference type="Proteomes" id="UP001642484"/>
    </source>
</evidence>
<evidence type="ECO:0000256" key="3">
    <source>
        <dbReference type="ARBA" id="ARBA00023002"/>
    </source>
</evidence>
<dbReference type="Proteomes" id="UP001642484">
    <property type="component" value="Unassembled WGS sequence"/>
</dbReference>
<dbReference type="EMBL" id="CAXAMN010028805">
    <property type="protein sequence ID" value="CAK9117717.1"/>
    <property type="molecule type" value="Genomic_DNA"/>
</dbReference>
<sequence>MKVLHMPIAMLSRCRGHVGRFGKLLRLGAVRHLAVKALPSFDPDNGQVIFANQSTWQLTFSWLLLSLCRHRILVDLGSKILGQSWICREPQRLTSRALLASVRSTAFAHFCGGETLQDCVGRGKHLSSAGVRCIVDWGVEESSEPAAWETNMLRKVETLQRAKEVLGLSAAFMPIKLTSILSPALLERWTAVVQDGSQPPEDWHLEEEVAAALQRLRRICEAAKDAAIPLLLDAEQSGRQPAVHLLARQLQREFNTEEPIVYDTVQMYLKASPQRLDQALHYAGQHGYIYAVKLVRGAYIEQERPFGTIFDTKEDTDAAFETAAEKILQAIVTKRPSAALMLATHNRSSLFNAVQMMEKLGLARNDQRVHFAQILGMVDNLTYALGLAGYNASKLLVFGQIHEVLPWLLRRTRENRDAFGAQAHELPVLRNEIRRRLLGRLGRVPR</sequence>
<reference evidence="7 8" key="1">
    <citation type="submission" date="2024-02" db="EMBL/GenBank/DDBJ databases">
        <authorList>
            <person name="Chen Y."/>
            <person name="Shah S."/>
            <person name="Dougan E. K."/>
            <person name="Thang M."/>
            <person name="Chan C."/>
        </authorList>
    </citation>
    <scope>NUCLEOTIDE SEQUENCE [LARGE SCALE GENOMIC DNA]</scope>
</reference>
<comment type="catalytic activity">
    <reaction evidence="5">
        <text>L-proline + a quinone = (S)-1-pyrroline-5-carboxylate + a quinol + H(+)</text>
        <dbReference type="Rhea" id="RHEA:23784"/>
        <dbReference type="ChEBI" id="CHEBI:15378"/>
        <dbReference type="ChEBI" id="CHEBI:17388"/>
        <dbReference type="ChEBI" id="CHEBI:24646"/>
        <dbReference type="ChEBI" id="CHEBI:60039"/>
        <dbReference type="ChEBI" id="CHEBI:132124"/>
        <dbReference type="EC" id="1.5.5.2"/>
    </reaction>
</comment>
<dbReference type="Gene3D" id="3.20.20.220">
    <property type="match status" value="1"/>
</dbReference>
<keyword evidence="5" id="KW-0274">FAD</keyword>
<evidence type="ECO:0000313" key="7">
    <source>
        <dbReference type="EMBL" id="CAK9117717.1"/>
    </source>
</evidence>
<comment type="caution">
    <text evidence="7">The sequence shown here is derived from an EMBL/GenBank/DDBJ whole genome shotgun (WGS) entry which is preliminary data.</text>
</comment>
<evidence type="ECO:0000256" key="5">
    <source>
        <dbReference type="RuleBase" id="RU364054"/>
    </source>
</evidence>
<dbReference type="PANTHER" id="PTHR13914">
    <property type="entry name" value="PROLINE OXIDASE"/>
    <property type="match status" value="1"/>
</dbReference>
<keyword evidence="8" id="KW-1185">Reference proteome</keyword>
<name>A0ABP0SZ45_9DINO</name>
<dbReference type="InterPro" id="IPR029041">
    <property type="entry name" value="FAD-linked_oxidoreductase-like"/>
</dbReference>
<protein>
    <recommendedName>
        <fullName evidence="2 5">Proline dehydrogenase</fullName>
        <ecNumber evidence="2 5">1.5.5.2</ecNumber>
    </recommendedName>
</protein>
<comment type="similarity">
    <text evidence="1 5">Belongs to the proline oxidase family.</text>
</comment>
<keyword evidence="4 5" id="KW-0642">Proline metabolism</keyword>
<evidence type="ECO:0000259" key="6">
    <source>
        <dbReference type="Pfam" id="PF01619"/>
    </source>
</evidence>
<accession>A0ABP0SZ45</accession>
<evidence type="ECO:0000256" key="4">
    <source>
        <dbReference type="ARBA" id="ARBA00023062"/>
    </source>
</evidence>
<dbReference type="InterPro" id="IPR002872">
    <property type="entry name" value="Proline_DH_dom"/>
</dbReference>
<gene>
    <name evidence="7" type="ORF">CCMP2556_LOCUS54977</name>
</gene>
<dbReference type="InterPro" id="IPR015659">
    <property type="entry name" value="Proline_oxidase"/>
</dbReference>
<dbReference type="SUPFAM" id="SSF51730">
    <property type="entry name" value="FAD-linked oxidoreductase"/>
    <property type="match status" value="1"/>
</dbReference>
<dbReference type="EC" id="1.5.5.2" evidence="2 5"/>
<keyword evidence="5" id="KW-0285">Flavoprotein</keyword>
<feature type="domain" description="Proline dehydrogenase" evidence="6">
    <location>
        <begin position="123"/>
        <end position="418"/>
    </location>
</feature>
<comment type="cofactor">
    <cofactor evidence="5">
        <name>FAD</name>
        <dbReference type="ChEBI" id="CHEBI:57692"/>
    </cofactor>
</comment>
<dbReference type="PANTHER" id="PTHR13914:SF0">
    <property type="entry name" value="PROLINE DEHYDROGENASE 1, MITOCHONDRIAL"/>
    <property type="match status" value="1"/>
</dbReference>
<keyword evidence="3 5" id="KW-0560">Oxidoreductase</keyword>
<organism evidence="7 8">
    <name type="scientific">Durusdinium trenchii</name>
    <dbReference type="NCBI Taxonomy" id="1381693"/>
    <lineage>
        <taxon>Eukaryota</taxon>
        <taxon>Sar</taxon>
        <taxon>Alveolata</taxon>
        <taxon>Dinophyceae</taxon>
        <taxon>Suessiales</taxon>
        <taxon>Symbiodiniaceae</taxon>
        <taxon>Durusdinium</taxon>
    </lineage>
</organism>
<evidence type="ECO:0000256" key="1">
    <source>
        <dbReference type="ARBA" id="ARBA00005869"/>
    </source>
</evidence>
<comment type="function">
    <text evidence="5">Converts proline to delta-1-pyrroline-5-carboxylate.</text>
</comment>
<proteinExistence type="inferred from homology"/>